<accession>A0ABY1S7S9</accession>
<dbReference type="NCBIfam" id="TIGR01909">
    <property type="entry name" value="C_GCAxxG_C_C"/>
    <property type="match status" value="1"/>
</dbReference>
<organism evidence="1 2">
    <name type="scientific">Caldicellulosiruptor bescii</name>
    <name type="common">Anaerocellum thermophilum</name>
    <dbReference type="NCBI Taxonomy" id="31899"/>
    <lineage>
        <taxon>Bacteria</taxon>
        <taxon>Bacillati</taxon>
        <taxon>Bacillota</taxon>
        <taxon>Bacillota incertae sedis</taxon>
        <taxon>Caldicellulosiruptorales</taxon>
        <taxon>Caldicellulosiruptoraceae</taxon>
        <taxon>Caldicellulosiruptor</taxon>
    </lineage>
</organism>
<reference evidence="1 2" key="1">
    <citation type="submission" date="2017-05" db="EMBL/GenBank/DDBJ databases">
        <authorList>
            <person name="Varghese N."/>
            <person name="Submissions S."/>
        </authorList>
    </citation>
    <scope>NUCLEOTIDE SEQUENCE [LARGE SCALE GENOMIC DNA]</scope>
    <source>
        <strain evidence="1 2">MACB1020</strain>
    </source>
</reference>
<keyword evidence="2" id="KW-1185">Reference proteome</keyword>
<evidence type="ECO:0000313" key="1">
    <source>
        <dbReference type="EMBL" id="SMR92651.1"/>
    </source>
</evidence>
<sequence length="148" mass="16307">MNRSELAKEKFLSGFTCSQAVFSTYSTELGLDEKNAAKIACPFGGGLGSLGHVCGAVTGALMLIGLKYGSSEPQDKESKANAYSKVREFVKKFEERNKTIICKELLDCDISTPEGRKYAEENGLFKKVCPKFVKDAAEIIEEMLFKKE</sequence>
<dbReference type="EMBL" id="FXXC01000001">
    <property type="protein sequence ID" value="SMR92651.1"/>
    <property type="molecule type" value="Genomic_DNA"/>
</dbReference>
<dbReference type="GeneID" id="31773287"/>
<comment type="caution">
    <text evidence="1">The sequence shown here is derived from an EMBL/GenBank/DDBJ whole genome shotgun (WGS) entry which is preliminary data.</text>
</comment>
<gene>
    <name evidence="1" type="ORF">SAMN05216240_1130</name>
</gene>
<dbReference type="RefSeq" id="WP_015908314.1">
    <property type="nucleotide sequence ID" value="NZ_FUZJ01000001.1"/>
</dbReference>
<protein>
    <submittedName>
        <fullName evidence="1">C_GCAxxG_C_C family probable redox protein</fullName>
    </submittedName>
</protein>
<dbReference type="Pfam" id="PF09719">
    <property type="entry name" value="C_GCAxxG_C_C"/>
    <property type="match status" value="1"/>
</dbReference>
<dbReference type="Proteomes" id="UP000196803">
    <property type="component" value="Unassembled WGS sequence"/>
</dbReference>
<evidence type="ECO:0000313" key="2">
    <source>
        <dbReference type="Proteomes" id="UP000196803"/>
    </source>
</evidence>
<dbReference type="InterPro" id="IPR010181">
    <property type="entry name" value="CGCAxxGCC_motif"/>
</dbReference>
<proteinExistence type="predicted"/>
<name>A0ABY1S7S9_CALBS</name>